<accession>A0A164LZB4</accession>
<dbReference type="AlphaFoldDB" id="A0A164LZB4"/>
<proteinExistence type="predicted"/>
<dbReference type="Proteomes" id="UP000076512">
    <property type="component" value="Unassembled WGS sequence"/>
</dbReference>
<name>A0A164LZB4_9NOCA</name>
<gene>
    <name evidence="1" type="ORF">AWN90_29430</name>
</gene>
<organism evidence="1 2">
    <name type="scientific">Nocardia terpenica</name>
    <dbReference type="NCBI Taxonomy" id="455432"/>
    <lineage>
        <taxon>Bacteria</taxon>
        <taxon>Bacillati</taxon>
        <taxon>Actinomycetota</taxon>
        <taxon>Actinomycetes</taxon>
        <taxon>Mycobacteriales</taxon>
        <taxon>Nocardiaceae</taxon>
        <taxon>Nocardia</taxon>
    </lineage>
</organism>
<reference evidence="1 2" key="1">
    <citation type="submission" date="2016-04" db="EMBL/GenBank/DDBJ databases">
        <authorList>
            <person name="Evans L.H."/>
            <person name="Alamgir A."/>
            <person name="Owens N."/>
            <person name="Weber N.D."/>
            <person name="Virtaneva K."/>
            <person name="Barbian K."/>
            <person name="Babar A."/>
            <person name="Rosenke K."/>
        </authorList>
    </citation>
    <scope>NUCLEOTIDE SEQUENCE [LARGE SCALE GENOMIC DNA]</scope>
    <source>
        <strain evidence="1 2">IFM 0406</strain>
    </source>
</reference>
<dbReference type="EMBL" id="LWGR01000007">
    <property type="protein sequence ID" value="KZM72881.1"/>
    <property type="molecule type" value="Genomic_DNA"/>
</dbReference>
<dbReference type="STRING" id="455432.AWN90_29430"/>
<sequence length="86" mass="9966">MFPDEVHRTELDGMQVVWQLRRCRITIISISSSADGIPLVSFAPGRLPDLARAREQLPELSALWDAVRRDLWEQLMHRPFLPSLRT</sequence>
<evidence type="ECO:0000313" key="1">
    <source>
        <dbReference type="EMBL" id="KZM72881.1"/>
    </source>
</evidence>
<comment type="caution">
    <text evidence="1">The sequence shown here is derived from an EMBL/GenBank/DDBJ whole genome shotgun (WGS) entry which is preliminary data.</text>
</comment>
<evidence type="ECO:0000313" key="2">
    <source>
        <dbReference type="Proteomes" id="UP000076512"/>
    </source>
</evidence>
<keyword evidence="2" id="KW-1185">Reference proteome</keyword>
<protein>
    <submittedName>
        <fullName evidence="1">Uncharacterized protein</fullName>
    </submittedName>
</protein>